<comment type="caution">
    <text evidence="1">The sequence shown here is derived from an EMBL/GenBank/DDBJ whole genome shotgun (WGS) entry which is preliminary data.</text>
</comment>
<sequence>MTQIATKLDRVSNTEWKLDILRPFRVAGASNQQPAAKKMKTCDDKAMLLKVFPEAIVAYDNAVQDQSDLGGDSLAKNIISFKDMDKDCIRAILFVSFDKYVPKSWARKNLPLNLRRISWTNLIGGARRGEIFGQTIVHLLKLASAPFSATKSKHVPWYIADPCVWSIPNPEHEDYIIWKFSWFDQ</sequence>
<dbReference type="Proteomes" id="UP000266841">
    <property type="component" value="Unassembled WGS sequence"/>
</dbReference>
<accession>K0RNG4</accession>
<evidence type="ECO:0000313" key="1">
    <source>
        <dbReference type="EMBL" id="EJK53779.1"/>
    </source>
</evidence>
<organism evidence="1 2">
    <name type="scientific">Thalassiosira oceanica</name>
    <name type="common">Marine diatom</name>
    <dbReference type="NCBI Taxonomy" id="159749"/>
    <lineage>
        <taxon>Eukaryota</taxon>
        <taxon>Sar</taxon>
        <taxon>Stramenopiles</taxon>
        <taxon>Ochrophyta</taxon>
        <taxon>Bacillariophyta</taxon>
        <taxon>Coscinodiscophyceae</taxon>
        <taxon>Thalassiosirophycidae</taxon>
        <taxon>Thalassiosirales</taxon>
        <taxon>Thalassiosiraceae</taxon>
        <taxon>Thalassiosira</taxon>
    </lineage>
</organism>
<dbReference type="EMBL" id="AGNL01037028">
    <property type="protein sequence ID" value="EJK53779.1"/>
    <property type="molecule type" value="Genomic_DNA"/>
</dbReference>
<dbReference type="AlphaFoldDB" id="K0RNG4"/>
<proteinExistence type="predicted"/>
<gene>
    <name evidence="1" type="ORF">THAOC_26708</name>
</gene>
<name>K0RNG4_THAOC</name>
<keyword evidence="2" id="KW-1185">Reference proteome</keyword>
<protein>
    <submittedName>
        <fullName evidence="1">Uncharacterized protein</fullName>
    </submittedName>
</protein>
<evidence type="ECO:0000313" key="2">
    <source>
        <dbReference type="Proteomes" id="UP000266841"/>
    </source>
</evidence>
<reference evidence="1 2" key="1">
    <citation type="journal article" date="2012" name="Genome Biol.">
        <title>Genome and low-iron response of an oceanic diatom adapted to chronic iron limitation.</title>
        <authorList>
            <person name="Lommer M."/>
            <person name="Specht M."/>
            <person name="Roy A.S."/>
            <person name="Kraemer L."/>
            <person name="Andreson R."/>
            <person name="Gutowska M.A."/>
            <person name="Wolf J."/>
            <person name="Bergner S.V."/>
            <person name="Schilhabel M.B."/>
            <person name="Klostermeier U.C."/>
            <person name="Beiko R.G."/>
            <person name="Rosenstiel P."/>
            <person name="Hippler M."/>
            <person name="Laroche J."/>
        </authorList>
    </citation>
    <scope>NUCLEOTIDE SEQUENCE [LARGE SCALE GENOMIC DNA]</scope>
    <source>
        <strain evidence="1 2">CCMP1005</strain>
    </source>
</reference>